<keyword evidence="5" id="KW-0812">Transmembrane</keyword>
<name>A0A397JR91_9GLOM</name>
<keyword evidence="5" id="KW-1133">Transmembrane helix</keyword>
<organism evidence="6 7">
    <name type="scientific">Diversispora epigaea</name>
    <dbReference type="NCBI Taxonomy" id="1348612"/>
    <lineage>
        <taxon>Eukaryota</taxon>
        <taxon>Fungi</taxon>
        <taxon>Fungi incertae sedis</taxon>
        <taxon>Mucoromycota</taxon>
        <taxon>Glomeromycotina</taxon>
        <taxon>Glomeromycetes</taxon>
        <taxon>Diversisporales</taxon>
        <taxon>Diversisporaceae</taxon>
        <taxon>Diversispora</taxon>
    </lineage>
</organism>
<proteinExistence type="inferred from homology"/>
<dbReference type="GO" id="GO:0005506">
    <property type="term" value="F:iron ion binding"/>
    <property type="evidence" value="ECO:0007669"/>
    <property type="project" value="InterPro"/>
</dbReference>
<dbReference type="InterPro" id="IPR036396">
    <property type="entry name" value="Cyt_P450_sf"/>
</dbReference>
<keyword evidence="3 4" id="KW-0349">Heme</keyword>
<reference evidence="6 7" key="1">
    <citation type="submission" date="2018-08" db="EMBL/GenBank/DDBJ databases">
        <title>Genome and evolution of the arbuscular mycorrhizal fungus Diversispora epigaea (formerly Glomus versiforme) and its bacterial endosymbionts.</title>
        <authorList>
            <person name="Sun X."/>
            <person name="Fei Z."/>
            <person name="Harrison M."/>
        </authorList>
    </citation>
    <scope>NUCLEOTIDE SEQUENCE [LARGE SCALE GENOMIC DNA]</scope>
    <source>
        <strain evidence="6 7">IT104</strain>
    </source>
</reference>
<protein>
    <recommendedName>
        <fullName evidence="8">Cytochrome P450</fullName>
    </recommendedName>
</protein>
<keyword evidence="4" id="KW-0560">Oxidoreductase</keyword>
<dbReference type="GO" id="GO:0020037">
    <property type="term" value="F:heme binding"/>
    <property type="evidence" value="ECO:0007669"/>
    <property type="project" value="InterPro"/>
</dbReference>
<dbReference type="OrthoDB" id="1470350at2759"/>
<evidence type="ECO:0000313" key="6">
    <source>
        <dbReference type="EMBL" id="RHZ88536.1"/>
    </source>
</evidence>
<keyword evidence="4" id="KW-0503">Monooxygenase</keyword>
<evidence type="ECO:0000256" key="3">
    <source>
        <dbReference type="PIRSR" id="PIRSR602401-1"/>
    </source>
</evidence>
<sequence length="530" mass="62254">MTLHLFEAFIITAIAVFSYSAYYYVKYFTRENPLPGPIPLPFIGNLHLFHGDFAAKMLKLQLKYGEIFELYVGNKRNIWLGNANLVEKINNPSTKSNYVIRAVNQGLDEMGVTSKGISFINNLEVWRFNRNFVAQTIMTTAFLKHSVSTIEETFHKMEEFWKKLEMQQKNTVFEFPEWIVRFSTDFTIYTTTGKPTFSMAGYFNKLIKTKDMKIVYPEHELKGTEEFIERLRIWLTSFNFFYLVPPLMRHYIPGVIQYQKYFLKNIDWIDQYLRNFIRIRHEEIKKTPKEQELRADILTLLITAFTDRDTEKIKYVQGRNKPLTEEEIRFIMFEIIGGGIDTSANSFCFITYYICKHPEVKKRMIQEIDSVFGEDRTRKITYEDISKLEYCDAIAKEASRLMPVVPSVFRMASKDDVVAGMKWKAGQTFFVHMHAIQLNPKHWPEPEKFDPDRFMKNSIKKNTLIPFGAGVRMCPGRHLAEMETKALMALVYRNFDVSLVDPDAPLQKVYSLANHCEKLQVYIKPREFTT</sequence>
<keyword evidence="7" id="KW-1185">Reference proteome</keyword>
<dbReference type="Pfam" id="PF00067">
    <property type="entry name" value="p450"/>
    <property type="match status" value="1"/>
</dbReference>
<comment type="similarity">
    <text evidence="4">Belongs to the cytochrome P450 family.</text>
</comment>
<keyword evidence="2 3" id="KW-0408">Iron</keyword>
<evidence type="ECO:0000313" key="7">
    <source>
        <dbReference type="Proteomes" id="UP000266861"/>
    </source>
</evidence>
<feature type="binding site" description="axial binding residue" evidence="3">
    <location>
        <position position="474"/>
    </location>
    <ligand>
        <name>heme</name>
        <dbReference type="ChEBI" id="CHEBI:30413"/>
    </ligand>
    <ligandPart>
        <name>Fe</name>
        <dbReference type="ChEBI" id="CHEBI:18248"/>
    </ligandPart>
</feature>
<evidence type="ECO:0000256" key="2">
    <source>
        <dbReference type="ARBA" id="ARBA00023004"/>
    </source>
</evidence>
<comment type="caution">
    <text evidence="6">The sequence shown here is derived from an EMBL/GenBank/DDBJ whole genome shotgun (WGS) entry which is preliminary data.</text>
</comment>
<dbReference type="PANTHER" id="PTHR24301:SF2">
    <property type="entry name" value="THROMBOXANE-A SYNTHASE"/>
    <property type="match status" value="1"/>
</dbReference>
<feature type="transmembrane region" description="Helical" evidence="5">
    <location>
        <begin position="6"/>
        <end position="25"/>
    </location>
</feature>
<evidence type="ECO:0000256" key="1">
    <source>
        <dbReference type="ARBA" id="ARBA00022723"/>
    </source>
</evidence>
<gene>
    <name evidence="6" type="ORF">Glove_22g123</name>
</gene>
<dbReference type="InterPro" id="IPR001128">
    <property type="entry name" value="Cyt_P450"/>
</dbReference>
<dbReference type="PROSITE" id="PS00086">
    <property type="entry name" value="CYTOCHROME_P450"/>
    <property type="match status" value="1"/>
</dbReference>
<dbReference type="InterPro" id="IPR002401">
    <property type="entry name" value="Cyt_P450_E_grp-I"/>
</dbReference>
<dbReference type="EMBL" id="PQFF01000020">
    <property type="protein sequence ID" value="RHZ88536.1"/>
    <property type="molecule type" value="Genomic_DNA"/>
</dbReference>
<dbReference type="Gene3D" id="1.10.630.10">
    <property type="entry name" value="Cytochrome P450"/>
    <property type="match status" value="1"/>
</dbReference>
<dbReference type="PANTHER" id="PTHR24301">
    <property type="entry name" value="THROMBOXANE-A SYNTHASE"/>
    <property type="match status" value="1"/>
</dbReference>
<dbReference type="InterPro" id="IPR017972">
    <property type="entry name" value="Cyt_P450_CS"/>
</dbReference>
<evidence type="ECO:0008006" key="8">
    <source>
        <dbReference type="Google" id="ProtNLM"/>
    </source>
</evidence>
<keyword evidence="1 3" id="KW-0479">Metal-binding</keyword>
<dbReference type="AlphaFoldDB" id="A0A397JR91"/>
<dbReference type="SUPFAM" id="SSF48264">
    <property type="entry name" value="Cytochrome P450"/>
    <property type="match status" value="1"/>
</dbReference>
<dbReference type="PRINTS" id="PR00463">
    <property type="entry name" value="EP450I"/>
</dbReference>
<dbReference type="GO" id="GO:0004497">
    <property type="term" value="F:monooxygenase activity"/>
    <property type="evidence" value="ECO:0007669"/>
    <property type="project" value="UniProtKB-KW"/>
</dbReference>
<evidence type="ECO:0000256" key="4">
    <source>
        <dbReference type="RuleBase" id="RU000461"/>
    </source>
</evidence>
<dbReference type="Proteomes" id="UP000266861">
    <property type="component" value="Unassembled WGS sequence"/>
</dbReference>
<dbReference type="GO" id="GO:0016705">
    <property type="term" value="F:oxidoreductase activity, acting on paired donors, with incorporation or reduction of molecular oxygen"/>
    <property type="evidence" value="ECO:0007669"/>
    <property type="project" value="InterPro"/>
</dbReference>
<keyword evidence="5" id="KW-0472">Membrane</keyword>
<dbReference type="STRING" id="1348612.A0A397JR91"/>
<dbReference type="PRINTS" id="PR00385">
    <property type="entry name" value="P450"/>
</dbReference>
<comment type="cofactor">
    <cofactor evidence="3">
        <name>heme</name>
        <dbReference type="ChEBI" id="CHEBI:30413"/>
    </cofactor>
</comment>
<accession>A0A397JR91</accession>
<evidence type="ECO:0000256" key="5">
    <source>
        <dbReference type="SAM" id="Phobius"/>
    </source>
</evidence>